<evidence type="ECO:0000313" key="7">
    <source>
        <dbReference type="EMBL" id="RAI38235.1"/>
    </source>
</evidence>
<comment type="pathway">
    <text evidence="5">Amino-acid biosynthesis.</text>
</comment>
<protein>
    <submittedName>
        <fullName evidence="7">Histidinol-phosphate aminotransferase</fullName>
        <ecNumber evidence="7">2.6.1.9</ecNumber>
    </submittedName>
</protein>
<keyword evidence="8" id="KW-1185">Reference proteome</keyword>
<dbReference type="Pfam" id="PF00155">
    <property type="entry name" value="Aminotran_1_2"/>
    <property type="match status" value="1"/>
</dbReference>
<dbReference type="GO" id="GO:0004400">
    <property type="term" value="F:histidinol-phosphate transaminase activity"/>
    <property type="evidence" value="ECO:0007669"/>
    <property type="project" value="UniProtKB-EC"/>
</dbReference>
<keyword evidence="3 7" id="KW-0808">Transferase</keyword>
<dbReference type="CDD" id="cd00609">
    <property type="entry name" value="AAT_like"/>
    <property type="match status" value="1"/>
</dbReference>
<evidence type="ECO:0000256" key="4">
    <source>
        <dbReference type="ARBA" id="ARBA00022898"/>
    </source>
</evidence>
<dbReference type="EMBL" id="NPEU01000136">
    <property type="protein sequence ID" value="RAI38235.1"/>
    <property type="molecule type" value="Genomic_DNA"/>
</dbReference>
<feature type="domain" description="Aminotransferase class I/classII large" evidence="6">
    <location>
        <begin position="42"/>
        <end position="362"/>
    </location>
</feature>
<sequence length="373" mass="39688">MPAPFTAARFTDLVDSLPATVPFVGPETQERARGRTFRARIGANENAFGPSPDAVAAMRAAAAEAWKYCDPENHDLRHAIAAAHGVAPEHVFVGEGIDGILGLVVRMLIGPGQPVVSSLGAYPTFNFHVAGFGGRLVTVPYRDDREDPEALIAAARHESASLVYIANPDNPMGTWWPAADIVRMVDAVPDGTLLLLDEAYAEFAPDGVAPDLDPSDPRVLRLRTFSKVHGLAGIRVGYAIGAAPLIRSFDKVRNHFGISRISQAGALAAIRDSDHVVRVRREVVKARTRIGAIAQANGLVTLPSATNFGAVDCGRDGAYARRVLQALVARDVFVRMPGVAPLDRCIRIGCGRPEELDILAEEFAAALAEAAAG</sequence>
<accession>A0A327KL85</accession>
<proteinExistence type="inferred from homology"/>
<dbReference type="InterPro" id="IPR015422">
    <property type="entry name" value="PyrdxlP-dep_Trfase_small"/>
</dbReference>
<gene>
    <name evidence="7" type="ORF">CH338_13335</name>
</gene>
<name>A0A327KL85_9BRAD</name>
<dbReference type="Proteomes" id="UP000248863">
    <property type="component" value="Unassembled WGS sequence"/>
</dbReference>
<dbReference type="PANTHER" id="PTHR43643:SF3">
    <property type="entry name" value="HISTIDINOL-PHOSPHATE AMINOTRANSFERASE"/>
    <property type="match status" value="1"/>
</dbReference>
<dbReference type="EC" id="2.6.1.9" evidence="7"/>
<reference evidence="7 8" key="1">
    <citation type="submission" date="2017-07" db="EMBL/GenBank/DDBJ databases">
        <title>Draft Genome Sequences of Select Purple Nonsulfur Bacteria.</title>
        <authorList>
            <person name="Lasarre B."/>
            <person name="Mckinlay J.B."/>
        </authorList>
    </citation>
    <scope>NUCLEOTIDE SEQUENCE [LARGE SCALE GENOMIC DNA]</scope>
    <source>
        <strain evidence="7 8">DSM 11907</strain>
    </source>
</reference>
<evidence type="ECO:0000259" key="6">
    <source>
        <dbReference type="Pfam" id="PF00155"/>
    </source>
</evidence>
<dbReference type="GO" id="GO:0030170">
    <property type="term" value="F:pyridoxal phosphate binding"/>
    <property type="evidence" value="ECO:0007669"/>
    <property type="project" value="InterPro"/>
</dbReference>
<dbReference type="Gene3D" id="3.40.640.10">
    <property type="entry name" value="Type I PLP-dependent aspartate aminotransferase-like (Major domain)"/>
    <property type="match status" value="1"/>
</dbReference>
<organism evidence="7 8">
    <name type="scientific">Rhodoplanes elegans</name>
    <dbReference type="NCBI Taxonomy" id="29408"/>
    <lineage>
        <taxon>Bacteria</taxon>
        <taxon>Pseudomonadati</taxon>
        <taxon>Pseudomonadota</taxon>
        <taxon>Alphaproteobacteria</taxon>
        <taxon>Hyphomicrobiales</taxon>
        <taxon>Nitrobacteraceae</taxon>
        <taxon>Rhodoplanes</taxon>
    </lineage>
</organism>
<dbReference type="InterPro" id="IPR015424">
    <property type="entry name" value="PyrdxlP-dep_Trfase"/>
</dbReference>
<evidence type="ECO:0000256" key="2">
    <source>
        <dbReference type="ARBA" id="ARBA00022576"/>
    </source>
</evidence>
<dbReference type="InterPro" id="IPR004839">
    <property type="entry name" value="Aminotransferase_I/II_large"/>
</dbReference>
<dbReference type="Gene3D" id="3.90.1150.10">
    <property type="entry name" value="Aspartate Aminotransferase, domain 1"/>
    <property type="match status" value="1"/>
</dbReference>
<dbReference type="PANTHER" id="PTHR43643">
    <property type="entry name" value="HISTIDINOL-PHOSPHATE AMINOTRANSFERASE 2"/>
    <property type="match status" value="1"/>
</dbReference>
<dbReference type="NCBIfam" id="NF006014">
    <property type="entry name" value="PRK08153.1"/>
    <property type="match status" value="1"/>
</dbReference>
<evidence type="ECO:0000256" key="5">
    <source>
        <dbReference type="ARBA" id="ARBA00029440"/>
    </source>
</evidence>
<keyword evidence="4" id="KW-0663">Pyridoxal phosphate</keyword>
<dbReference type="RefSeq" id="WP_111357658.1">
    <property type="nucleotide sequence ID" value="NZ_NHSK01000132.1"/>
</dbReference>
<comment type="similarity">
    <text evidence="1">Belongs to the class-II pyridoxal-phosphate-dependent aminotransferase family. Histidinol-phosphate aminotransferase subfamily.</text>
</comment>
<dbReference type="OrthoDB" id="9809616at2"/>
<comment type="caution">
    <text evidence="7">The sequence shown here is derived from an EMBL/GenBank/DDBJ whole genome shotgun (WGS) entry which is preliminary data.</text>
</comment>
<dbReference type="SUPFAM" id="SSF53383">
    <property type="entry name" value="PLP-dependent transferases"/>
    <property type="match status" value="1"/>
</dbReference>
<evidence type="ECO:0000256" key="1">
    <source>
        <dbReference type="ARBA" id="ARBA00007970"/>
    </source>
</evidence>
<dbReference type="InterPro" id="IPR015421">
    <property type="entry name" value="PyrdxlP-dep_Trfase_major"/>
</dbReference>
<dbReference type="InterPro" id="IPR050106">
    <property type="entry name" value="HistidinolP_aminotransfase"/>
</dbReference>
<evidence type="ECO:0000313" key="8">
    <source>
        <dbReference type="Proteomes" id="UP000248863"/>
    </source>
</evidence>
<keyword evidence="2 7" id="KW-0032">Aminotransferase</keyword>
<dbReference type="AlphaFoldDB" id="A0A327KL85"/>
<evidence type="ECO:0000256" key="3">
    <source>
        <dbReference type="ARBA" id="ARBA00022679"/>
    </source>
</evidence>